<dbReference type="EMBL" id="SRMQ01000006">
    <property type="protein sequence ID" value="TGJ76337.1"/>
    <property type="molecule type" value="Genomic_DNA"/>
</dbReference>
<keyword evidence="2" id="KW-1185">Reference proteome</keyword>
<gene>
    <name evidence="1" type="ORF">CAGA_15430</name>
</gene>
<dbReference type="OrthoDB" id="9998178at2"/>
<protein>
    <submittedName>
        <fullName evidence="1">Uncharacterized protein</fullName>
    </submittedName>
</protein>
<accession>A0A4Z0Y0H0</accession>
<dbReference type="AlphaFoldDB" id="A0A4Z0Y0H0"/>
<dbReference type="Proteomes" id="UP000297714">
    <property type="component" value="Unassembled WGS sequence"/>
</dbReference>
<name>A0A4Z0Y0H0_9FIRM</name>
<reference evidence="1 2" key="1">
    <citation type="submission" date="2019-04" db="EMBL/GenBank/DDBJ databases">
        <authorList>
            <person name="Poehlein A."/>
            <person name="Bengelsdorf F.R."/>
            <person name="Duerre P."/>
            <person name="Daniel R."/>
        </authorList>
    </citation>
    <scope>NUCLEOTIDE SEQUENCE [LARGE SCALE GENOMIC DNA]</scope>
    <source>
        <strain evidence="1 2">BS-1</strain>
    </source>
</reference>
<organism evidence="1 2">
    <name type="scientific">Caproiciproducens galactitolivorans</name>
    <dbReference type="NCBI Taxonomy" id="642589"/>
    <lineage>
        <taxon>Bacteria</taxon>
        <taxon>Bacillati</taxon>
        <taxon>Bacillota</taxon>
        <taxon>Clostridia</taxon>
        <taxon>Eubacteriales</taxon>
        <taxon>Acutalibacteraceae</taxon>
        <taxon>Caproiciproducens</taxon>
    </lineage>
</organism>
<evidence type="ECO:0000313" key="2">
    <source>
        <dbReference type="Proteomes" id="UP000297714"/>
    </source>
</evidence>
<sequence length="168" mass="18404">MKIDLPTNISKVELDKLKRNILKYGNQVLSQEEVDRINAEGAARDGLVYGPWFGGTDKYYAMSLDETVTFFAAVGAVVTPFLDWAEVISVTATDVTSGICSAVGLHYAIPSSVSQGQWVKANMAKKYREVKYSDGTFAYFQTGFFANNLNVAKKSYGSPVTIFSGQLD</sequence>
<dbReference type="RefSeq" id="WP_135659476.1">
    <property type="nucleotide sequence ID" value="NZ_SRMQ01000006.1"/>
</dbReference>
<comment type="caution">
    <text evidence="1">The sequence shown here is derived from an EMBL/GenBank/DDBJ whole genome shotgun (WGS) entry which is preliminary data.</text>
</comment>
<evidence type="ECO:0000313" key="1">
    <source>
        <dbReference type="EMBL" id="TGJ76337.1"/>
    </source>
</evidence>
<proteinExistence type="predicted"/>